<dbReference type="InterPro" id="IPR000086">
    <property type="entry name" value="NUDIX_hydrolase_dom"/>
</dbReference>
<protein>
    <submittedName>
        <fullName evidence="3">Bifunctional RNase H/acid phosphatase</fullName>
    </submittedName>
</protein>
<dbReference type="PANTHER" id="PTHR21340:SF0">
    <property type="entry name" value="BIS(5'-NUCLEOSYL)-TETRAPHOSPHATASE [ASYMMETRICAL]"/>
    <property type="match status" value="1"/>
</dbReference>
<dbReference type="InterPro" id="IPR013078">
    <property type="entry name" value="His_Pase_superF_clade-1"/>
</dbReference>
<name>A0A7M4DFW1_9MICO</name>
<dbReference type="GO" id="GO:0004081">
    <property type="term" value="F:bis(5'-nucleosyl)-tetraphosphatase (asymmetrical) activity"/>
    <property type="evidence" value="ECO:0007669"/>
    <property type="project" value="TreeGrafter"/>
</dbReference>
<dbReference type="InterPro" id="IPR015797">
    <property type="entry name" value="NUDIX_hydrolase-like_dom_sf"/>
</dbReference>
<evidence type="ECO:0000313" key="3">
    <source>
        <dbReference type="EMBL" id="VZO35804.1"/>
    </source>
</evidence>
<keyword evidence="1" id="KW-0378">Hydrolase</keyword>
<dbReference type="PANTHER" id="PTHR21340">
    <property type="entry name" value="DIADENOSINE 5,5-P1,P4-TETRAPHOSPHATE PYROPHOSPHOHYDROLASE MUTT"/>
    <property type="match status" value="1"/>
</dbReference>
<sequence>MGNSSGPVVQAAGALIWRVVGRRLEVLLIHRPRYDDWSWPKGKLDGDGESLPMCAVREVKEETGISVRLGVPLPSVKYKLTDGRVKVCTYWAARPVSDECPAIAPRGKIKDASKHEVDESRWVEARAARRLLTRSDDVEPLGAMLDLWEDGLLDTWTVIVARHGRARSRSSWKGGEESRPLTPVGAKQATAIVPILAAYGVEEVISSPWERCVATVRPYLDASGLDLMTAPQLTEAAAKQDKSGARSFMGSLLGTRHRPTVVSTHRPVLPIILTSISARSPYRLSKAIPDRDPYLRTGELLVIHMARRSSGKARLVALERQRGLEA</sequence>
<evidence type="ECO:0000313" key="4">
    <source>
        <dbReference type="Proteomes" id="UP000419743"/>
    </source>
</evidence>
<organism evidence="3 4">
    <name type="scientific">Occultella aeris</name>
    <dbReference type="NCBI Taxonomy" id="2761496"/>
    <lineage>
        <taxon>Bacteria</taxon>
        <taxon>Bacillati</taxon>
        <taxon>Actinomycetota</taxon>
        <taxon>Actinomycetes</taxon>
        <taxon>Micrococcales</taxon>
        <taxon>Ruaniaceae</taxon>
        <taxon>Occultella</taxon>
    </lineage>
</organism>
<dbReference type="GO" id="GO:0006167">
    <property type="term" value="P:AMP biosynthetic process"/>
    <property type="evidence" value="ECO:0007669"/>
    <property type="project" value="TreeGrafter"/>
</dbReference>
<evidence type="ECO:0000259" key="2">
    <source>
        <dbReference type="PROSITE" id="PS51462"/>
    </source>
</evidence>
<dbReference type="RefSeq" id="WP_197522315.1">
    <property type="nucleotide sequence ID" value="NZ_CACRYJ010000016.1"/>
</dbReference>
<dbReference type="Pfam" id="PF00293">
    <property type="entry name" value="NUDIX"/>
    <property type="match status" value="1"/>
</dbReference>
<dbReference type="Proteomes" id="UP000419743">
    <property type="component" value="Unassembled WGS sequence"/>
</dbReference>
<accession>A0A7M4DFW1</accession>
<dbReference type="InterPro" id="IPR051325">
    <property type="entry name" value="Nudix_hydrolase_domain"/>
</dbReference>
<dbReference type="CDD" id="cd03673">
    <property type="entry name" value="NUDIX_Ap6A_hydrolase"/>
    <property type="match status" value="1"/>
</dbReference>
<feature type="domain" description="Nudix hydrolase" evidence="2">
    <location>
        <begin position="7"/>
        <end position="145"/>
    </location>
</feature>
<dbReference type="Gene3D" id="3.90.79.10">
    <property type="entry name" value="Nucleoside Triphosphate Pyrophosphohydrolase"/>
    <property type="match status" value="1"/>
</dbReference>
<dbReference type="GO" id="GO:0006754">
    <property type="term" value="P:ATP biosynthetic process"/>
    <property type="evidence" value="ECO:0007669"/>
    <property type="project" value="TreeGrafter"/>
</dbReference>
<reference evidence="3 4" key="1">
    <citation type="submission" date="2019-11" db="EMBL/GenBank/DDBJ databases">
        <authorList>
            <person name="Criscuolo A."/>
        </authorList>
    </citation>
    <scope>NUCLEOTIDE SEQUENCE [LARGE SCALE GENOMIC DNA]</scope>
    <source>
        <strain evidence="3">CIP111667</strain>
    </source>
</reference>
<dbReference type="SUPFAM" id="SSF55811">
    <property type="entry name" value="Nudix"/>
    <property type="match status" value="1"/>
</dbReference>
<dbReference type="PROSITE" id="PS51462">
    <property type="entry name" value="NUDIX"/>
    <property type="match status" value="1"/>
</dbReference>
<dbReference type="SUPFAM" id="SSF53254">
    <property type="entry name" value="Phosphoglycerate mutase-like"/>
    <property type="match status" value="1"/>
</dbReference>
<comment type="caution">
    <text evidence="3">The sequence shown here is derived from an EMBL/GenBank/DDBJ whole genome shotgun (WGS) entry which is preliminary data.</text>
</comment>
<dbReference type="InterPro" id="IPR029033">
    <property type="entry name" value="His_PPase_superfam"/>
</dbReference>
<evidence type="ECO:0000256" key="1">
    <source>
        <dbReference type="ARBA" id="ARBA00022801"/>
    </source>
</evidence>
<dbReference type="SMART" id="SM00855">
    <property type="entry name" value="PGAM"/>
    <property type="match status" value="1"/>
</dbReference>
<keyword evidence="4" id="KW-1185">Reference proteome</keyword>
<proteinExistence type="predicted"/>
<dbReference type="EMBL" id="CACRYJ010000016">
    <property type="protein sequence ID" value="VZO35804.1"/>
    <property type="molecule type" value="Genomic_DNA"/>
</dbReference>
<dbReference type="Gene3D" id="3.40.50.1240">
    <property type="entry name" value="Phosphoglycerate mutase-like"/>
    <property type="match status" value="1"/>
</dbReference>
<gene>
    <name evidence="3" type="ORF">HALOF300_01006</name>
</gene>
<dbReference type="AlphaFoldDB" id="A0A7M4DFW1"/>
<dbReference type="Pfam" id="PF00300">
    <property type="entry name" value="His_Phos_1"/>
    <property type="match status" value="1"/>
</dbReference>